<keyword evidence="4" id="KW-0812">Transmembrane</keyword>
<dbReference type="CDD" id="cd01949">
    <property type="entry name" value="GGDEF"/>
    <property type="match status" value="1"/>
</dbReference>
<dbReference type="PROSITE" id="PS50885">
    <property type="entry name" value="HAMP"/>
    <property type="match status" value="1"/>
</dbReference>
<dbReference type="PANTHER" id="PTHR45138:SF9">
    <property type="entry name" value="DIGUANYLATE CYCLASE DGCM-RELATED"/>
    <property type="match status" value="1"/>
</dbReference>
<dbReference type="STRING" id="758825.SAMN02982985_05454"/>
<dbReference type="RefSeq" id="WP_093390838.1">
    <property type="nucleotide sequence ID" value="NZ_FOTW01000036.1"/>
</dbReference>
<comment type="catalytic activity">
    <reaction evidence="2">
        <text>2 GTP = 3',3'-c-di-GMP + 2 diphosphate</text>
        <dbReference type="Rhea" id="RHEA:24898"/>
        <dbReference type="ChEBI" id="CHEBI:33019"/>
        <dbReference type="ChEBI" id="CHEBI:37565"/>
        <dbReference type="ChEBI" id="CHEBI:58805"/>
        <dbReference type="EC" id="2.7.7.65"/>
    </reaction>
</comment>
<dbReference type="InterPro" id="IPR003660">
    <property type="entry name" value="HAMP_dom"/>
</dbReference>
<keyword evidence="4" id="KW-1133">Transmembrane helix</keyword>
<dbReference type="OrthoDB" id="9813903at2"/>
<dbReference type="InterPro" id="IPR029787">
    <property type="entry name" value="Nucleotide_cyclase"/>
</dbReference>
<dbReference type="GO" id="GO:0007165">
    <property type="term" value="P:signal transduction"/>
    <property type="evidence" value="ECO:0007669"/>
    <property type="project" value="InterPro"/>
</dbReference>
<sequence>MKLTRLFAVSIAVLALLSSAMLGRIVLTEWNNYGAAADGLRILQLVQKSMLAAEKLSFERGPVNGMLGDALPHQALRLQRLAAARGASDRALAELQDAVGAGPAPSAAALAALQRVRQALAAARQTVDRLAALPQEQRAPAELTATVEQMFALVPIIMETVNEFSRSSQQRYPQFSVILQNARFAVELREYAGRLGSQLTAALVARRPLDEAAQRRIQFIEGRIEQLRELIKLPTNNVATDPRLLAALRAMEQRYFGDGLALVAGMVEASRAGRPYLMDTGQFAERYVPTMAPILRVRDVLLEASLEQAQQAYHTARRQLLLACATGALTLLVLAVLALIVRRRVIRPLLWATRALVNLSNGDLASEVRGTRRRDEVGDLLRALVALRAGALDKRRLEQERQQLMEELRRSADTDYLTGILNRRAFTAAGQQRMRGAQENDLSLAVILFDIDHFKSVNDCHGHDAGDQVLIRVAALVRHELRDGEILARYGGEEFVVMPAYCDLNAARVVAERLRRAIEAEPLPLVDGHILRITASFGVAAASGERAALDGLFHAADLALYRAKHLGRNRVEG</sequence>
<dbReference type="SUPFAM" id="SSF158472">
    <property type="entry name" value="HAMP domain-like"/>
    <property type="match status" value="1"/>
</dbReference>
<evidence type="ECO:0000313" key="8">
    <source>
        <dbReference type="Proteomes" id="UP000199470"/>
    </source>
</evidence>
<dbReference type="InterPro" id="IPR050469">
    <property type="entry name" value="Diguanylate_Cyclase"/>
</dbReference>
<dbReference type="AlphaFoldDB" id="A0A1I4U2E2"/>
<dbReference type="SMART" id="SM00267">
    <property type="entry name" value="GGDEF"/>
    <property type="match status" value="1"/>
</dbReference>
<accession>A0A1I4U2E2</accession>
<dbReference type="EC" id="2.7.7.65" evidence="1"/>
<name>A0A1I4U2E2_9BURK</name>
<dbReference type="EMBL" id="FOTW01000036">
    <property type="protein sequence ID" value="SFM83010.1"/>
    <property type="molecule type" value="Genomic_DNA"/>
</dbReference>
<evidence type="ECO:0000313" key="7">
    <source>
        <dbReference type="EMBL" id="SFM83010.1"/>
    </source>
</evidence>
<keyword evidence="4" id="KW-0472">Membrane</keyword>
<protein>
    <recommendedName>
        <fullName evidence="1">diguanylate cyclase</fullName>
        <ecNumber evidence="1">2.7.7.65</ecNumber>
    </recommendedName>
</protein>
<dbReference type="Pfam" id="PF00672">
    <property type="entry name" value="HAMP"/>
    <property type="match status" value="1"/>
</dbReference>
<dbReference type="SUPFAM" id="SSF55073">
    <property type="entry name" value="Nucleotide cyclase"/>
    <property type="match status" value="1"/>
</dbReference>
<dbReference type="PROSITE" id="PS50887">
    <property type="entry name" value="GGDEF"/>
    <property type="match status" value="1"/>
</dbReference>
<dbReference type="Gene3D" id="3.30.70.270">
    <property type="match status" value="1"/>
</dbReference>
<dbReference type="FunFam" id="3.30.70.270:FF:000001">
    <property type="entry name" value="Diguanylate cyclase domain protein"/>
    <property type="match status" value="1"/>
</dbReference>
<keyword evidence="8" id="KW-1185">Reference proteome</keyword>
<reference evidence="7 8" key="1">
    <citation type="submission" date="2016-10" db="EMBL/GenBank/DDBJ databases">
        <authorList>
            <person name="de Groot N.N."/>
        </authorList>
    </citation>
    <scope>NUCLEOTIDE SEQUENCE [LARGE SCALE GENOMIC DNA]</scope>
    <source>
        <strain evidence="7 8">ATCC 43154</strain>
    </source>
</reference>
<keyword evidence="3" id="KW-0175">Coiled coil</keyword>
<dbReference type="PANTHER" id="PTHR45138">
    <property type="entry name" value="REGULATORY COMPONENTS OF SENSORY TRANSDUCTION SYSTEM"/>
    <property type="match status" value="1"/>
</dbReference>
<evidence type="ECO:0000256" key="1">
    <source>
        <dbReference type="ARBA" id="ARBA00012528"/>
    </source>
</evidence>
<evidence type="ECO:0000259" key="5">
    <source>
        <dbReference type="PROSITE" id="PS50885"/>
    </source>
</evidence>
<dbReference type="Proteomes" id="UP000199470">
    <property type="component" value="Unassembled WGS sequence"/>
</dbReference>
<dbReference type="GO" id="GO:0052621">
    <property type="term" value="F:diguanylate cyclase activity"/>
    <property type="evidence" value="ECO:0007669"/>
    <property type="project" value="UniProtKB-EC"/>
</dbReference>
<feature type="coiled-coil region" evidence="3">
    <location>
        <begin position="387"/>
        <end position="414"/>
    </location>
</feature>
<feature type="domain" description="GGDEF" evidence="6">
    <location>
        <begin position="442"/>
        <end position="573"/>
    </location>
</feature>
<dbReference type="InterPro" id="IPR043128">
    <property type="entry name" value="Rev_trsase/Diguanyl_cyclase"/>
</dbReference>
<organism evidence="7 8">
    <name type="scientific">Rugamonas rubra</name>
    <dbReference type="NCBI Taxonomy" id="758825"/>
    <lineage>
        <taxon>Bacteria</taxon>
        <taxon>Pseudomonadati</taxon>
        <taxon>Pseudomonadota</taxon>
        <taxon>Betaproteobacteria</taxon>
        <taxon>Burkholderiales</taxon>
        <taxon>Oxalobacteraceae</taxon>
        <taxon>Telluria group</taxon>
        <taxon>Rugamonas</taxon>
    </lineage>
</organism>
<dbReference type="InterPro" id="IPR000160">
    <property type="entry name" value="GGDEF_dom"/>
</dbReference>
<feature type="transmembrane region" description="Helical" evidence="4">
    <location>
        <begin position="320"/>
        <end position="341"/>
    </location>
</feature>
<dbReference type="Pfam" id="PF00990">
    <property type="entry name" value="GGDEF"/>
    <property type="match status" value="1"/>
</dbReference>
<evidence type="ECO:0000256" key="2">
    <source>
        <dbReference type="ARBA" id="ARBA00034247"/>
    </source>
</evidence>
<feature type="domain" description="HAMP" evidence="5">
    <location>
        <begin position="343"/>
        <end position="396"/>
    </location>
</feature>
<evidence type="ECO:0000259" key="6">
    <source>
        <dbReference type="PROSITE" id="PS50887"/>
    </source>
</evidence>
<evidence type="ECO:0000256" key="4">
    <source>
        <dbReference type="SAM" id="Phobius"/>
    </source>
</evidence>
<dbReference type="NCBIfam" id="TIGR00254">
    <property type="entry name" value="GGDEF"/>
    <property type="match status" value="1"/>
</dbReference>
<gene>
    <name evidence="7" type="ORF">SAMN02982985_05454</name>
</gene>
<evidence type="ECO:0000256" key="3">
    <source>
        <dbReference type="SAM" id="Coils"/>
    </source>
</evidence>
<dbReference type="GO" id="GO:0016020">
    <property type="term" value="C:membrane"/>
    <property type="evidence" value="ECO:0007669"/>
    <property type="project" value="InterPro"/>
</dbReference>
<dbReference type="Gene3D" id="6.10.340.10">
    <property type="match status" value="1"/>
</dbReference>
<proteinExistence type="predicted"/>